<keyword evidence="3" id="KW-0560">Oxidoreductase</keyword>
<dbReference type="InterPro" id="IPR036188">
    <property type="entry name" value="FAD/NAD-bd_sf"/>
</dbReference>
<keyword evidence="1" id="KW-0285">Flavoprotein</keyword>
<dbReference type="Gene3D" id="3.30.9.10">
    <property type="entry name" value="D-Amino Acid Oxidase, subunit A, domain 2"/>
    <property type="match status" value="1"/>
</dbReference>
<dbReference type="AlphaFoldDB" id="A0A8H3IX15"/>
<accession>A0A8H3IX15</accession>
<dbReference type="SUPFAM" id="SSF51905">
    <property type="entry name" value="FAD/NAD(P)-binding domain"/>
    <property type="match status" value="1"/>
</dbReference>
<sequence length="419" mass="46318">MRVLISGAGIAGPSLAWFLAKTGARVTIVEKSPALFPHGQNVDIQGSARKVIKKMGLMDQVLRFNTTEKGTQLIDPNGRPFAPFPVREGSDASPTSQYEILRGDLAAILYEATKNHPNVTYLFDTTVQKVISNDDNVVTVELSNGEVQDSDLLVAADGQWSKVRKQCFPPESINVVDIGANVVYWTIPRIPTDNDWWNVYQALGSRVITLRPDPHNTIRATFTAMPSTEAQKKAWMDAARGGRQLQEELLKKEFADAGWQTQRLLDSMGQADDYYFQIVQQIKMSKWSSSRVVCLGDAGYAPTPFTGMGTSLAITGAYVLAGELSKLDPGEHPSKALDAYESKFRPFVEETQKIPSFFPAFVHPGTAWKRWLSQTLISAMSKVVANPWLANKLHSSNDDDFVLPQYSSFDDGADGEPRL</sequence>
<reference evidence="5" key="1">
    <citation type="submission" date="2021-03" db="EMBL/GenBank/DDBJ databases">
        <authorList>
            <person name="Tagirdzhanova G."/>
        </authorList>
    </citation>
    <scope>NUCLEOTIDE SEQUENCE</scope>
</reference>
<evidence type="ECO:0000259" key="4">
    <source>
        <dbReference type="Pfam" id="PF01494"/>
    </source>
</evidence>
<evidence type="ECO:0000256" key="2">
    <source>
        <dbReference type="ARBA" id="ARBA00022827"/>
    </source>
</evidence>
<comment type="caution">
    <text evidence="5">The sequence shown here is derived from an EMBL/GenBank/DDBJ whole genome shotgun (WGS) entry which is preliminary data.</text>
</comment>
<evidence type="ECO:0000313" key="5">
    <source>
        <dbReference type="EMBL" id="CAF9936278.1"/>
    </source>
</evidence>
<dbReference type="Proteomes" id="UP000664521">
    <property type="component" value="Unassembled WGS sequence"/>
</dbReference>
<dbReference type="PRINTS" id="PR00420">
    <property type="entry name" value="RNGMNOXGNASE"/>
</dbReference>
<organism evidence="5 6">
    <name type="scientific">Heterodermia speciosa</name>
    <dbReference type="NCBI Taxonomy" id="116794"/>
    <lineage>
        <taxon>Eukaryota</taxon>
        <taxon>Fungi</taxon>
        <taxon>Dikarya</taxon>
        <taxon>Ascomycota</taxon>
        <taxon>Pezizomycotina</taxon>
        <taxon>Lecanoromycetes</taxon>
        <taxon>OSLEUM clade</taxon>
        <taxon>Lecanoromycetidae</taxon>
        <taxon>Caliciales</taxon>
        <taxon>Physciaceae</taxon>
        <taxon>Heterodermia</taxon>
    </lineage>
</organism>
<evidence type="ECO:0000256" key="1">
    <source>
        <dbReference type="ARBA" id="ARBA00022630"/>
    </source>
</evidence>
<dbReference type="GO" id="GO:0071949">
    <property type="term" value="F:FAD binding"/>
    <property type="evidence" value="ECO:0007669"/>
    <property type="project" value="InterPro"/>
</dbReference>
<dbReference type="GO" id="GO:0016491">
    <property type="term" value="F:oxidoreductase activity"/>
    <property type="evidence" value="ECO:0007669"/>
    <property type="project" value="UniProtKB-KW"/>
</dbReference>
<dbReference type="InterPro" id="IPR002938">
    <property type="entry name" value="FAD-bd"/>
</dbReference>
<dbReference type="PANTHER" id="PTHR46865:SF2">
    <property type="entry name" value="MONOOXYGENASE"/>
    <property type="match status" value="1"/>
</dbReference>
<evidence type="ECO:0000313" key="6">
    <source>
        <dbReference type="Proteomes" id="UP000664521"/>
    </source>
</evidence>
<dbReference type="Gene3D" id="3.50.50.60">
    <property type="entry name" value="FAD/NAD(P)-binding domain"/>
    <property type="match status" value="1"/>
</dbReference>
<dbReference type="EMBL" id="CAJPDS010000090">
    <property type="protein sequence ID" value="CAF9936278.1"/>
    <property type="molecule type" value="Genomic_DNA"/>
</dbReference>
<protein>
    <recommendedName>
        <fullName evidence="4">FAD-binding domain-containing protein</fullName>
    </recommendedName>
</protein>
<feature type="domain" description="FAD-binding" evidence="4">
    <location>
        <begin position="2"/>
        <end position="350"/>
    </location>
</feature>
<keyword evidence="2" id="KW-0274">FAD</keyword>
<proteinExistence type="predicted"/>
<dbReference type="Pfam" id="PF01494">
    <property type="entry name" value="FAD_binding_3"/>
    <property type="match status" value="1"/>
</dbReference>
<keyword evidence="6" id="KW-1185">Reference proteome</keyword>
<name>A0A8H3IX15_9LECA</name>
<dbReference type="OrthoDB" id="655030at2759"/>
<gene>
    <name evidence="5" type="ORF">HETSPECPRED_010288</name>
</gene>
<dbReference type="PANTHER" id="PTHR46865">
    <property type="entry name" value="OXIDOREDUCTASE-RELATED"/>
    <property type="match status" value="1"/>
</dbReference>
<evidence type="ECO:0000256" key="3">
    <source>
        <dbReference type="ARBA" id="ARBA00023002"/>
    </source>
</evidence>
<dbReference type="InterPro" id="IPR051704">
    <property type="entry name" value="FAD_aromatic-hydroxylase"/>
</dbReference>